<dbReference type="PATRIC" id="fig|1006006.8.peg.1153"/>
<dbReference type="HOGENOM" id="CLU_656592_0_0_2"/>
<dbReference type="Proteomes" id="UP000007812">
    <property type="component" value="Chromosome"/>
</dbReference>
<name>F4G365_METCR</name>
<evidence type="ECO:0008006" key="3">
    <source>
        <dbReference type="Google" id="ProtNLM"/>
    </source>
</evidence>
<sequence>MKLSTLGSNKYVTTVNAILTEVFTGVKPDEITVYRESESLSMERRKNDLLDALRLLGLKPQVKEVTLEPEITKWRDVMSRDESDVFDLTPGRKYMALSAYYSNAKELRYVYLKNESYGYKVFGYVPFEDLSVIDVRSGRGVNFDPPPTSDAPERSRLLPESLTALINILSLRGKVETLISDSEYESLCKMRAGEIVYEEENEIREAAKDSLILVDTNVYINIGPRLERLTRSERGVRLIPLRSVYNELLAKVNGGSKDRNLYKFIMGLESYRDIHKVPPDKVPSYGDGKMQQKGPPYGDREIVEELKRVKQSVEDKVVFVTADVENGNKAHGNAIQTIILRNKVKSKRDVGELLHCLGSTRNLDSPNKDRVAEITLDGEIVAEVMYTPPDLNGEKLTEVRTLRKDLNYASMLEKLQSF</sequence>
<evidence type="ECO:0000313" key="1">
    <source>
        <dbReference type="EMBL" id="AEB95263.1"/>
    </source>
</evidence>
<accession>F4G365</accession>
<dbReference type="OrthoDB" id="43803at2157"/>
<dbReference type="AlphaFoldDB" id="F4G365"/>
<protein>
    <recommendedName>
        <fullName evidence="3">PIN domain-containing protein</fullName>
    </recommendedName>
</protein>
<proteinExistence type="predicted"/>
<dbReference type="CDD" id="cd18708">
    <property type="entry name" value="PIN_VapC-like"/>
    <property type="match status" value="1"/>
</dbReference>
<organism evidence="1 2">
    <name type="scientific">Metallosphaera cuprina (strain Ar-4)</name>
    <dbReference type="NCBI Taxonomy" id="1006006"/>
    <lineage>
        <taxon>Archaea</taxon>
        <taxon>Thermoproteota</taxon>
        <taxon>Thermoprotei</taxon>
        <taxon>Sulfolobales</taxon>
        <taxon>Sulfolobaceae</taxon>
        <taxon>Metallosphaera</taxon>
    </lineage>
</organism>
<keyword evidence="2" id="KW-1185">Reference proteome</keyword>
<reference evidence="1 2" key="1">
    <citation type="journal article" date="2011" name="J. Bacteriol.">
        <title>Complete genome sequence of Metallosphaera cuprina, a metal sulfide-oxidizing archaeon from a hot spring.</title>
        <authorList>
            <person name="Liu L.J."/>
            <person name="You X.Y."/>
            <person name="Zheng H."/>
            <person name="Wang S."/>
            <person name="Jiang C.Y."/>
            <person name="Liu S.J."/>
        </authorList>
    </citation>
    <scope>NUCLEOTIDE SEQUENCE [LARGE SCALE GENOMIC DNA]</scope>
    <source>
        <strain evidence="1 2">Ar-4</strain>
    </source>
</reference>
<dbReference type="eggNOG" id="arCOG07237">
    <property type="taxonomic scope" value="Archaea"/>
</dbReference>
<dbReference type="GeneID" id="10493349"/>
<dbReference type="KEGG" id="mcn:Mcup_1158"/>
<evidence type="ECO:0000313" key="2">
    <source>
        <dbReference type="Proteomes" id="UP000007812"/>
    </source>
</evidence>
<gene>
    <name evidence="1" type="ordered locus">Mcup_1158</name>
</gene>
<dbReference type="EMBL" id="CP002656">
    <property type="protein sequence ID" value="AEB95263.1"/>
    <property type="molecule type" value="Genomic_DNA"/>
</dbReference>
<dbReference type="RefSeq" id="WP_013737761.1">
    <property type="nucleotide sequence ID" value="NC_015435.1"/>
</dbReference>